<dbReference type="GO" id="GO:0005874">
    <property type="term" value="C:microtubule"/>
    <property type="evidence" value="ECO:0007669"/>
    <property type="project" value="InterPro"/>
</dbReference>
<dbReference type="PANTHER" id="PTHR14326">
    <property type="entry name" value="TARGETING PROTEIN FOR XKLP2"/>
    <property type="match status" value="1"/>
</dbReference>
<dbReference type="RefSeq" id="XP_001007763.2">
    <property type="nucleotide sequence ID" value="XM_001007763.2"/>
</dbReference>
<reference evidence="8" key="1">
    <citation type="journal article" date="2006" name="PLoS Biol.">
        <title>Macronuclear genome sequence of the ciliate Tetrahymena thermophila, a model eukaryote.</title>
        <authorList>
            <person name="Eisen J.A."/>
            <person name="Coyne R.S."/>
            <person name="Wu M."/>
            <person name="Wu D."/>
            <person name="Thiagarajan M."/>
            <person name="Wortman J.R."/>
            <person name="Badger J.H."/>
            <person name="Ren Q."/>
            <person name="Amedeo P."/>
            <person name="Jones K.M."/>
            <person name="Tallon L.J."/>
            <person name="Delcher A.L."/>
            <person name="Salzberg S.L."/>
            <person name="Silva J.C."/>
            <person name="Haas B.J."/>
            <person name="Majoros W.H."/>
            <person name="Farzad M."/>
            <person name="Carlton J.M."/>
            <person name="Smith R.K. Jr."/>
            <person name="Garg J."/>
            <person name="Pearlman R.E."/>
            <person name="Karrer K.M."/>
            <person name="Sun L."/>
            <person name="Manning G."/>
            <person name="Elde N.C."/>
            <person name="Turkewitz A.P."/>
            <person name="Asai D.J."/>
            <person name="Wilkes D.E."/>
            <person name="Wang Y."/>
            <person name="Cai H."/>
            <person name="Collins K."/>
            <person name="Stewart B.A."/>
            <person name="Lee S.R."/>
            <person name="Wilamowska K."/>
            <person name="Weinberg Z."/>
            <person name="Ruzzo W.L."/>
            <person name="Wloga D."/>
            <person name="Gaertig J."/>
            <person name="Frankel J."/>
            <person name="Tsao C.-C."/>
            <person name="Gorovsky M.A."/>
            <person name="Keeling P.J."/>
            <person name="Waller R.F."/>
            <person name="Patron N.J."/>
            <person name="Cherry J.M."/>
            <person name="Stover N.A."/>
            <person name="Krieger C.J."/>
            <person name="del Toro C."/>
            <person name="Ryder H.F."/>
            <person name="Williamson S.C."/>
            <person name="Barbeau R.A."/>
            <person name="Hamilton E.P."/>
            <person name="Orias E."/>
        </authorList>
    </citation>
    <scope>NUCLEOTIDE SEQUENCE [LARGE SCALE GENOMIC DNA]</scope>
    <source>
        <strain evidence="8">SB210</strain>
    </source>
</reference>
<evidence type="ECO:0000256" key="1">
    <source>
        <dbReference type="ARBA" id="ARBA00004245"/>
    </source>
</evidence>
<dbReference type="PANTHER" id="PTHR14326:SF44">
    <property type="entry name" value="TARGETING PROTEIN FOR XKLP2"/>
    <property type="match status" value="1"/>
</dbReference>
<evidence type="ECO:0000256" key="4">
    <source>
        <dbReference type="ARBA" id="ARBA00023212"/>
    </source>
</evidence>
<dbReference type="KEGG" id="tet:TTHERM_00069250"/>
<evidence type="ECO:0000256" key="3">
    <source>
        <dbReference type="ARBA" id="ARBA00022490"/>
    </source>
</evidence>
<feature type="region of interest" description="Disordered" evidence="5">
    <location>
        <begin position="410"/>
        <end position="475"/>
    </location>
</feature>
<dbReference type="AlphaFoldDB" id="I7LTY3"/>
<keyword evidence="3" id="KW-0963">Cytoplasm</keyword>
<dbReference type="Pfam" id="PF06886">
    <property type="entry name" value="TPX2"/>
    <property type="match status" value="1"/>
</dbReference>
<evidence type="ECO:0000256" key="5">
    <source>
        <dbReference type="SAM" id="MobiDB-lite"/>
    </source>
</evidence>
<organism evidence="7 8">
    <name type="scientific">Tetrahymena thermophila (strain SB210)</name>
    <dbReference type="NCBI Taxonomy" id="312017"/>
    <lineage>
        <taxon>Eukaryota</taxon>
        <taxon>Sar</taxon>
        <taxon>Alveolata</taxon>
        <taxon>Ciliophora</taxon>
        <taxon>Intramacronucleata</taxon>
        <taxon>Oligohymenophorea</taxon>
        <taxon>Hymenostomatida</taxon>
        <taxon>Tetrahymenina</taxon>
        <taxon>Tetrahymenidae</taxon>
        <taxon>Tetrahymena</taxon>
    </lineage>
</organism>
<comment type="similarity">
    <text evidence="2">Belongs to the TPX2 family.</text>
</comment>
<feature type="domain" description="TPX2 C-terminal" evidence="6">
    <location>
        <begin position="380"/>
        <end position="452"/>
    </location>
</feature>
<gene>
    <name evidence="7" type="ORF">TTHERM_00069250</name>
</gene>
<dbReference type="STRING" id="312017.I7LTY3"/>
<dbReference type="InterPro" id="IPR027329">
    <property type="entry name" value="TPX2_C"/>
</dbReference>
<sequence>MDLSDKNNLFDYLSKEEHINPQKRLFGDDDEDDVDKENKFKFSKLKDESGQLVNFQVEKEQNQSLCGSNLSDTKSFYRANGFSKIEIASEITSSLPRDQLLKDWQEKKSVEKSGSKSNVFSERKNNLLSSVEKQKPEYLSQAQLIEKYFNSRVGYGDGKVSAPVKTTTKPQSPKFQTTQRSIIHSLRNKQMEEMESMNNSKNSAKKIDPKNFFLETEKRARSRPQTPIKEDEEFVFKARPKPDDSLKFEIKKVERNPIQFTEFRLNTEQRGRSKEQQLQLKLENEKKQEELQRHFHAQEIPDYSELSQKYANYSCGSPKPTLPMEFKFETEKRSEFAQKRSQFSQSAEKYEFKARKVPDFSKIRSPNKPSPKKATVPVEIKLQSTLRAEERKLFDEKVEFKMQQEMKEYIDENQKAKEDEEEEALRKQAQFKAQPVRKYRQVEIHKSEIPLTQPQSPKFRTDQRLRSTEKSQEFL</sequence>
<feature type="compositionally biased region" description="Basic and acidic residues" evidence="5">
    <location>
        <begin position="459"/>
        <end position="475"/>
    </location>
</feature>
<evidence type="ECO:0000313" key="8">
    <source>
        <dbReference type="Proteomes" id="UP000009168"/>
    </source>
</evidence>
<evidence type="ECO:0000259" key="6">
    <source>
        <dbReference type="Pfam" id="PF06886"/>
    </source>
</evidence>
<name>I7LTY3_TETTS</name>
<dbReference type="GO" id="GO:0005819">
    <property type="term" value="C:spindle"/>
    <property type="evidence" value="ECO:0007669"/>
    <property type="project" value="InterPro"/>
</dbReference>
<protein>
    <submittedName>
        <fullName evidence="7">Targeting protein for Xklp2 protein</fullName>
    </submittedName>
</protein>
<dbReference type="InterPro" id="IPR009675">
    <property type="entry name" value="TPX2_fam"/>
</dbReference>
<dbReference type="InParanoid" id="I7LTY3"/>
<dbReference type="Proteomes" id="UP000009168">
    <property type="component" value="Unassembled WGS sequence"/>
</dbReference>
<dbReference type="GO" id="GO:0060236">
    <property type="term" value="P:regulation of mitotic spindle organization"/>
    <property type="evidence" value="ECO:0007669"/>
    <property type="project" value="InterPro"/>
</dbReference>
<keyword evidence="4" id="KW-0206">Cytoskeleton</keyword>
<dbReference type="OrthoDB" id="1684416at2759"/>
<dbReference type="GeneID" id="7829041"/>
<dbReference type="EMBL" id="GG662853">
    <property type="protein sequence ID" value="EAR87518.2"/>
    <property type="molecule type" value="Genomic_DNA"/>
</dbReference>
<keyword evidence="8" id="KW-1185">Reference proteome</keyword>
<comment type="subcellular location">
    <subcellularLocation>
        <location evidence="1">Cytoplasm</location>
        <location evidence="1">Cytoskeleton</location>
    </subcellularLocation>
</comment>
<accession>I7LTY3</accession>
<proteinExistence type="inferred from homology"/>
<evidence type="ECO:0000313" key="7">
    <source>
        <dbReference type="EMBL" id="EAR87518.2"/>
    </source>
</evidence>
<evidence type="ECO:0000256" key="2">
    <source>
        <dbReference type="ARBA" id="ARBA00005885"/>
    </source>
</evidence>